<name>A0A5J9W694_9POAL</name>
<organism evidence="3 4">
    <name type="scientific">Eragrostis curvula</name>
    <name type="common">weeping love grass</name>
    <dbReference type="NCBI Taxonomy" id="38414"/>
    <lineage>
        <taxon>Eukaryota</taxon>
        <taxon>Viridiplantae</taxon>
        <taxon>Streptophyta</taxon>
        <taxon>Embryophyta</taxon>
        <taxon>Tracheophyta</taxon>
        <taxon>Spermatophyta</taxon>
        <taxon>Magnoliopsida</taxon>
        <taxon>Liliopsida</taxon>
        <taxon>Poales</taxon>
        <taxon>Poaceae</taxon>
        <taxon>PACMAD clade</taxon>
        <taxon>Chloridoideae</taxon>
        <taxon>Eragrostideae</taxon>
        <taxon>Eragrostidinae</taxon>
        <taxon>Eragrostis</taxon>
    </lineage>
</organism>
<dbReference type="EMBL" id="RWGY01000005">
    <property type="protein sequence ID" value="TVU43475.1"/>
    <property type="molecule type" value="Genomic_DNA"/>
</dbReference>
<keyword evidence="1" id="KW-0677">Repeat</keyword>
<dbReference type="Gene3D" id="3.80.10.10">
    <property type="entry name" value="Ribonuclease Inhibitor"/>
    <property type="match status" value="1"/>
</dbReference>
<dbReference type="Gramene" id="TVU43475">
    <property type="protein sequence ID" value="TVU43475"/>
    <property type="gene ID" value="EJB05_09950"/>
</dbReference>
<evidence type="ECO:0000256" key="1">
    <source>
        <dbReference type="ARBA" id="ARBA00022737"/>
    </source>
</evidence>
<reference evidence="3 4" key="1">
    <citation type="journal article" date="2019" name="Sci. Rep.">
        <title>A high-quality genome of Eragrostis curvula grass provides insights into Poaceae evolution and supports new strategies to enhance forage quality.</title>
        <authorList>
            <person name="Carballo J."/>
            <person name="Santos B.A.C.M."/>
            <person name="Zappacosta D."/>
            <person name="Garbus I."/>
            <person name="Selva J.P."/>
            <person name="Gallo C.A."/>
            <person name="Diaz A."/>
            <person name="Albertini E."/>
            <person name="Caccamo M."/>
            <person name="Echenique V."/>
        </authorList>
    </citation>
    <scope>NUCLEOTIDE SEQUENCE [LARGE SCALE GENOMIC DNA]</scope>
    <source>
        <strain evidence="4">cv. Victoria</strain>
        <tissue evidence="3">Leaf</tissue>
    </source>
</reference>
<gene>
    <name evidence="3" type="ORF">EJB05_09950</name>
</gene>
<accession>A0A5J9W694</accession>
<sequence>MIQPVYDEFSTEVLYCKVHDMMLDLILRRCGEDNFLVALRDPQEVAEAQYKVRRLSMDMSGTEDVTMTVATASLLSQVRSLAMFGVPDWTPPLLEFKFVRVLFFEFHKHIHRLDLTCIVHLSQLHASIPSDIVDLPHLSHLSVPYNTRLPEGIGRVNSLGTLTGFNLVTSSLENVRDLGTLTKLVDMELWTEGTNSKRFLAATCALSSALEKLSNLKRISVVTPGNFGGDSLSSFSPAFTFFNLLSFLRSGDNRAKTAIGVRTEPINTLADQRGSESQLTLTTSVRVREE</sequence>
<dbReference type="InterPro" id="IPR032675">
    <property type="entry name" value="LRR_dom_sf"/>
</dbReference>
<dbReference type="InterPro" id="IPR055414">
    <property type="entry name" value="LRR_R13L4/SHOC2-like"/>
</dbReference>
<protein>
    <recommendedName>
        <fullName evidence="2">Disease resistance R13L4/SHOC-2-like LRR domain-containing protein</fullName>
    </recommendedName>
</protein>
<keyword evidence="4" id="KW-1185">Reference proteome</keyword>
<feature type="non-terminal residue" evidence="3">
    <location>
        <position position="1"/>
    </location>
</feature>
<evidence type="ECO:0000313" key="3">
    <source>
        <dbReference type="EMBL" id="TVU43475.1"/>
    </source>
</evidence>
<dbReference type="Pfam" id="PF23598">
    <property type="entry name" value="LRR_14"/>
    <property type="match status" value="1"/>
</dbReference>
<proteinExistence type="predicted"/>
<evidence type="ECO:0000259" key="2">
    <source>
        <dbReference type="Pfam" id="PF23598"/>
    </source>
</evidence>
<feature type="non-terminal residue" evidence="3">
    <location>
        <position position="290"/>
    </location>
</feature>
<evidence type="ECO:0000313" key="4">
    <source>
        <dbReference type="Proteomes" id="UP000324897"/>
    </source>
</evidence>
<feature type="domain" description="Disease resistance R13L4/SHOC-2-like LRR" evidence="2">
    <location>
        <begin position="127"/>
        <end position="229"/>
    </location>
</feature>
<dbReference type="Proteomes" id="UP000324897">
    <property type="component" value="Unassembled WGS sequence"/>
</dbReference>
<dbReference type="SUPFAM" id="SSF52058">
    <property type="entry name" value="L domain-like"/>
    <property type="match status" value="1"/>
</dbReference>
<dbReference type="AlphaFoldDB" id="A0A5J9W694"/>
<comment type="caution">
    <text evidence="3">The sequence shown here is derived from an EMBL/GenBank/DDBJ whole genome shotgun (WGS) entry which is preliminary data.</text>
</comment>